<keyword evidence="2" id="KW-1185">Reference proteome</keyword>
<dbReference type="RefSeq" id="WP_187000366.1">
    <property type="nucleotide sequence ID" value="NZ_CP060414.2"/>
</dbReference>
<protein>
    <submittedName>
        <fullName evidence="1">Uncharacterized protein</fullName>
    </submittedName>
</protein>
<dbReference type="EMBL" id="CP060414">
    <property type="protein sequence ID" value="QNT57754.1"/>
    <property type="molecule type" value="Genomic_DNA"/>
</dbReference>
<evidence type="ECO:0000313" key="2">
    <source>
        <dbReference type="Proteomes" id="UP000516412"/>
    </source>
</evidence>
<name>A0A7H1M7Y9_9NEIS</name>
<reference evidence="1" key="1">
    <citation type="submission" date="2024-06" db="EMBL/GenBank/DDBJ databases">
        <title>Complete Genome Sequence of mouse commensal type strain Neisseria musculi.</title>
        <authorList>
            <person name="Thapa E."/>
            <person name="Aluvathingal J."/>
            <person name="Nadendla S."/>
            <person name="Mehta A."/>
            <person name="Tettelin H."/>
            <person name="Weyand N.J."/>
        </authorList>
    </citation>
    <scope>NUCLEOTIDE SEQUENCE</scope>
    <source>
        <strain evidence="1">NW831</strain>
    </source>
</reference>
<evidence type="ECO:0000313" key="1">
    <source>
        <dbReference type="EMBL" id="QNT57754.1"/>
    </source>
</evidence>
<sequence length="70" mass="7811">MRVERDYSNIKAKVWRERAGYLCCELNSIHGYFILLMVSADKADTEADVVQTALRCLSSSDLAVANQEAA</sequence>
<dbReference type="AlphaFoldDB" id="A0A7H1M7Y9"/>
<accession>A0A7H1M7Y9</accession>
<gene>
    <name evidence="1" type="ORF">H7A79_2192</name>
</gene>
<dbReference type="KEGG" id="nmus:H7A79_2192"/>
<proteinExistence type="predicted"/>
<dbReference type="Proteomes" id="UP000516412">
    <property type="component" value="Chromosome"/>
</dbReference>
<organism evidence="1 2">
    <name type="scientific">Neisseria musculi</name>
    <dbReference type="NCBI Taxonomy" id="1815583"/>
    <lineage>
        <taxon>Bacteria</taxon>
        <taxon>Pseudomonadati</taxon>
        <taxon>Pseudomonadota</taxon>
        <taxon>Betaproteobacteria</taxon>
        <taxon>Neisseriales</taxon>
        <taxon>Neisseriaceae</taxon>
        <taxon>Neisseria</taxon>
    </lineage>
</organism>